<dbReference type="EMBL" id="AP019860">
    <property type="protein sequence ID" value="BBM86417.1"/>
    <property type="molecule type" value="Genomic_DNA"/>
</dbReference>
<evidence type="ECO:0000313" key="6">
    <source>
        <dbReference type="EMBL" id="BBM86417.1"/>
    </source>
</evidence>
<gene>
    <name evidence="6" type="ORF">UABAM_04803</name>
</gene>
<dbReference type="GO" id="GO:0016787">
    <property type="term" value="F:hydrolase activity"/>
    <property type="evidence" value="ECO:0007669"/>
    <property type="project" value="UniProtKB-KW"/>
</dbReference>
<organism evidence="6 7">
    <name type="scientific">Uabimicrobium amorphum</name>
    <dbReference type="NCBI Taxonomy" id="2596890"/>
    <lineage>
        <taxon>Bacteria</taxon>
        <taxon>Pseudomonadati</taxon>
        <taxon>Planctomycetota</taxon>
        <taxon>Candidatus Uabimicrobiia</taxon>
        <taxon>Candidatus Uabimicrobiales</taxon>
        <taxon>Candidatus Uabimicrobiaceae</taxon>
        <taxon>Candidatus Uabimicrobium</taxon>
    </lineage>
</organism>
<name>A0A5S9IRJ6_UABAM</name>
<proteinExistence type="inferred from homology"/>
<feature type="binding site" evidence="5">
    <location>
        <position position="64"/>
    </location>
    <ligand>
        <name>a divalent metal cation</name>
        <dbReference type="ChEBI" id="CHEBI:60240"/>
        <label>2</label>
    </ligand>
</feature>
<evidence type="ECO:0000256" key="1">
    <source>
        <dbReference type="ARBA" id="ARBA00006964"/>
    </source>
</evidence>
<dbReference type="FunFam" id="3.40.1390.30:FF:000001">
    <property type="entry name" value="GTP cyclohydrolase 1 type 2"/>
    <property type="match status" value="1"/>
</dbReference>
<dbReference type="SUPFAM" id="SSF102705">
    <property type="entry name" value="NIF3 (NGG1p interacting factor 3)-like"/>
    <property type="match status" value="1"/>
</dbReference>
<protein>
    <recommendedName>
        <fullName evidence="3">GTP cyclohydrolase 1 type 2 homolog</fullName>
    </recommendedName>
</protein>
<dbReference type="RefSeq" id="WP_173013534.1">
    <property type="nucleotide sequence ID" value="NZ_AP019860.1"/>
</dbReference>
<dbReference type="InterPro" id="IPR002678">
    <property type="entry name" value="DUF34/NIF3"/>
</dbReference>
<dbReference type="KEGG" id="uam:UABAM_04803"/>
<dbReference type="Proteomes" id="UP000326354">
    <property type="component" value="Chromosome"/>
</dbReference>
<dbReference type="PANTHER" id="PTHR13799:SF14">
    <property type="entry name" value="GTP CYCLOHYDROLASE 1 TYPE 2 HOMOLOG"/>
    <property type="match status" value="1"/>
</dbReference>
<comment type="subunit">
    <text evidence="2">Homohexamer.</text>
</comment>
<dbReference type="GO" id="GO:0046872">
    <property type="term" value="F:metal ion binding"/>
    <property type="evidence" value="ECO:0007669"/>
    <property type="project" value="UniProtKB-KW"/>
</dbReference>
<keyword evidence="7" id="KW-1185">Reference proteome</keyword>
<evidence type="ECO:0000256" key="5">
    <source>
        <dbReference type="PIRSR" id="PIRSR602678-1"/>
    </source>
</evidence>
<dbReference type="Gene3D" id="3.40.1390.30">
    <property type="entry name" value="NIF3 (NGG1p interacting factor 3)-like"/>
    <property type="match status" value="2"/>
</dbReference>
<feature type="binding site" evidence="5">
    <location>
        <position position="216"/>
    </location>
    <ligand>
        <name>a divalent metal cation</name>
        <dbReference type="ChEBI" id="CHEBI:60240"/>
        <label>1</label>
    </ligand>
</feature>
<dbReference type="AlphaFoldDB" id="A0A5S9IRJ6"/>
<dbReference type="InterPro" id="IPR036069">
    <property type="entry name" value="DUF34/NIF3_sf"/>
</dbReference>
<accession>A0A5S9IRJ6</accession>
<feature type="binding site" evidence="5">
    <location>
        <position position="101"/>
    </location>
    <ligand>
        <name>a divalent metal cation</name>
        <dbReference type="ChEBI" id="CHEBI:60240"/>
        <label>1</label>
    </ligand>
</feature>
<reference evidence="6 7" key="1">
    <citation type="submission" date="2019-08" db="EMBL/GenBank/DDBJ databases">
        <title>Complete genome sequence of Candidatus Uab amorphum.</title>
        <authorList>
            <person name="Shiratori T."/>
            <person name="Suzuki S."/>
            <person name="Kakizawa Y."/>
            <person name="Ishida K."/>
        </authorList>
    </citation>
    <scope>NUCLEOTIDE SEQUENCE [LARGE SCALE GENOMIC DNA]</scope>
    <source>
        <strain evidence="6 7">SRT547</strain>
    </source>
</reference>
<comment type="similarity">
    <text evidence="1">Belongs to the GTP cyclohydrolase I type 2/NIF3 family.</text>
</comment>
<feature type="binding site" evidence="5">
    <location>
        <position position="220"/>
    </location>
    <ligand>
        <name>a divalent metal cation</name>
        <dbReference type="ChEBI" id="CHEBI:60240"/>
        <label>1</label>
    </ligand>
</feature>
<keyword evidence="6" id="KW-0378">Hydrolase</keyword>
<feature type="binding site" evidence="5">
    <location>
        <position position="65"/>
    </location>
    <ligand>
        <name>a divalent metal cation</name>
        <dbReference type="ChEBI" id="CHEBI:60240"/>
        <label>1</label>
    </ligand>
</feature>
<evidence type="ECO:0000256" key="3">
    <source>
        <dbReference type="ARBA" id="ARBA00022112"/>
    </source>
</evidence>
<dbReference type="GO" id="GO:0005737">
    <property type="term" value="C:cytoplasm"/>
    <property type="evidence" value="ECO:0007669"/>
    <property type="project" value="TreeGrafter"/>
</dbReference>
<dbReference type="Pfam" id="PF01784">
    <property type="entry name" value="DUF34_NIF3"/>
    <property type="match status" value="1"/>
</dbReference>
<keyword evidence="4 5" id="KW-0479">Metal-binding</keyword>
<dbReference type="NCBIfam" id="TIGR00486">
    <property type="entry name" value="YbgI_SA1388"/>
    <property type="match status" value="1"/>
</dbReference>
<evidence type="ECO:0000256" key="2">
    <source>
        <dbReference type="ARBA" id="ARBA00011643"/>
    </source>
</evidence>
<dbReference type="PANTHER" id="PTHR13799">
    <property type="entry name" value="NGG1 INTERACTING FACTOR 3"/>
    <property type="match status" value="1"/>
</dbReference>
<evidence type="ECO:0000313" key="7">
    <source>
        <dbReference type="Proteomes" id="UP000326354"/>
    </source>
</evidence>
<evidence type="ECO:0000256" key="4">
    <source>
        <dbReference type="ARBA" id="ARBA00022723"/>
    </source>
</evidence>
<sequence length="248" mass="27533">MKLYKLVGYLNEYLNVRDFEDISQNGLQVDSGNAEIKKVAIAVDATLDTFKRAKRANAQVIIVHHGLFWGKSLLITGAHRDKISFLLKNDISLYAVHLPLDAHIELGNNAQLAKLLDIEITAPFGRGIGYQAKFAKAIDRDTLTKKVLKIVNASNHRLLPFGNKKIRKVALMSGVGSSFIYEAVVKKVDMLITGEGNHVSHNIAKEEKINVLYAGHYATETLGVKAVAQHIEDKFSIPYHFIDIPTGF</sequence>